<evidence type="ECO:0000256" key="1">
    <source>
        <dbReference type="ARBA" id="ARBA00010518"/>
    </source>
</evidence>
<dbReference type="PROSITE" id="PS51732">
    <property type="entry name" value="ASN_GLN_ASE_3"/>
    <property type="match status" value="1"/>
</dbReference>
<keyword evidence="9" id="KW-1185">Reference proteome</keyword>
<evidence type="ECO:0000256" key="5">
    <source>
        <dbReference type="PROSITE-ProRule" id="PRU10100"/>
    </source>
</evidence>
<dbReference type="InterPro" id="IPR041725">
    <property type="entry name" value="L-asparaginase_I"/>
</dbReference>
<dbReference type="Proteomes" id="UP001279681">
    <property type="component" value="Unassembled WGS sequence"/>
</dbReference>
<dbReference type="InterPro" id="IPR006033">
    <property type="entry name" value="AsnA_fam"/>
</dbReference>
<dbReference type="Pfam" id="PF17763">
    <property type="entry name" value="Asparaginase_C"/>
    <property type="match status" value="1"/>
</dbReference>
<organism evidence="8 9">
    <name type="scientific">Candidatus Cetobacterium colombiensis</name>
    <dbReference type="NCBI Taxonomy" id="3073100"/>
    <lineage>
        <taxon>Bacteria</taxon>
        <taxon>Fusobacteriati</taxon>
        <taxon>Fusobacteriota</taxon>
        <taxon>Fusobacteriia</taxon>
        <taxon>Fusobacteriales</taxon>
        <taxon>Fusobacteriaceae</taxon>
        <taxon>Cetobacterium</taxon>
    </lineage>
</organism>
<dbReference type="InterPro" id="IPR027475">
    <property type="entry name" value="Asparaginase/glutaminase_AS2"/>
</dbReference>
<feature type="domain" description="Asparaginase/glutaminase C-terminal" evidence="7">
    <location>
        <begin position="216"/>
        <end position="331"/>
    </location>
</feature>
<evidence type="ECO:0000259" key="7">
    <source>
        <dbReference type="Pfam" id="PF17763"/>
    </source>
</evidence>
<name>A0ABU4W9M8_9FUSO</name>
<dbReference type="EMBL" id="JAVIKH010000008">
    <property type="protein sequence ID" value="MDX8336236.1"/>
    <property type="molecule type" value="Genomic_DNA"/>
</dbReference>
<evidence type="ECO:0000256" key="4">
    <source>
        <dbReference type="PROSITE-ProRule" id="PRU10099"/>
    </source>
</evidence>
<dbReference type="SFLD" id="SFLDS00057">
    <property type="entry name" value="Glutaminase/Asparaginase"/>
    <property type="match status" value="1"/>
</dbReference>
<dbReference type="SUPFAM" id="SSF53774">
    <property type="entry name" value="Glutaminase/Asparaginase"/>
    <property type="match status" value="1"/>
</dbReference>
<dbReference type="PIRSF" id="PIRSF500176">
    <property type="entry name" value="L_ASNase"/>
    <property type="match status" value="1"/>
</dbReference>
<dbReference type="InterPro" id="IPR027474">
    <property type="entry name" value="L-asparaginase_N"/>
</dbReference>
<dbReference type="PROSITE" id="PS00144">
    <property type="entry name" value="ASN_GLN_ASE_1"/>
    <property type="match status" value="1"/>
</dbReference>
<evidence type="ECO:0000256" key="2">
    <source>
        <dbReference type="ARBA" id="ARBA00012920"/>
    </source>
</evidence>
<dbReference type="InterPro" id="IPR040919">
    <property type="entry name" value="Asparaginase_C"/>
</dbReference>
<protein>
    <recommendedName>
        <fullName evidence="2">asparaginase</fullName>
        <ecNumber evidence="2">3.5.1.1</ecNumber>
    </recommendedName>
</protein>
<dbReference type="SMART" id="SM00870">
    <property type="entry name" value="Asparaginase"/>
    <property type="match status" value="1"/>
</dbReference>
<keyword evidence="3" id="KW-0378">Hydrolase</keyword>
<dbReference type="EC" id="3.5.1.1" evidence="2"/>
<dbReference type="PANTHER" id="PTHR11707:SF28">
    <property type="entry name" value="60 KDA LYSOPHOSPHOLIPASE"/>
    <property type="match status" value="1"/>
</dbReference>
<dbReference type="InterPro" id="IPR027473">
    <property type="entry name" value="L-asparaginase_C"/>
</dbReference>
<proteinExistence type="inferred from homology"/>
<dbReference type="InterPro" id="IPR036152">
    <property type="entry name" value="Asp/glu_Ase-like_sf"/>
</dbReference>
<dbReference type="Gene3D" id="3.40.50.1170">
    <property type="entry name" value="L-asparaginase, N-terminal domain"/>
    <property type="match status" value="1"/>
</dbReference>
<comment type="similarity">
    <text evidence="1">Belongs to the asparaginase 1 family.</text>
</comment>
<dbReference type="RefSeq" id="WP_320313641.1">
    <property type="nucleotide sequence ID" value="NZ_JAVIKH010000008.1"/>
</dbReference>
<dbReference type="PIRSF" id="PIRSF001220">
    <property type="entry name" value="L-ASNase_gatD"/>
    <property type="match status" value="1"/>
</dbReference>
<evidence type="ECO:0000313" key="9">
    <source>
        <dbReference type="Proteomes" id="UP001279681"/>
    </source>
</evidence>
<sequence>MLEKILIINTGGTIGMVNSEDNNPNTPLRPAKNWFEVAKNHPILERFPADYCQIPTLIDSSDMNPDIWIELVKIIKINYYDYRGFVILHGTDTMAFTASALSFMLKNLDKPVVLTGSQVPLVTPRSDALQNLITSIQIAGNRIYGVKNIPEVMICFRDELLRGNRARKIDATNYFGFASPNYISLGEIGCEIKINDKKLLDMPKNEFYVDSTINSNVLIVEIFPGMNPIYIKTLVESHKEIKGVILKTYGNGNAPTTENFISTLKDIIDNGVVVVNITQCATGAVKMGLYEASSALKDIGIISGGDMTPEAAITKLMYLLGKNLTSKEIKFFMESDICGEITV</sequence>
<dbReference type="InterPro" id="IPR020827">
    <property type="entry name" value="Asparaginase/glutaminase_AS1"/>
</dbReference>
<feature type="domain" description="L-asparaginase N-terminal" evidence="6">
    <location>
        <begin position="4"/>
        <end position="197"/>
    </location>
</feature>
<evidence type="ECO:0000256" key="3">
    <source>
        <dbReference type="ARBA" id="ARBA00022801"/>
    </source>
</evidence>
<comment type="caution">
    <text evidence="8">The sequence shown here is derived from an EMBL/GenBank/DDBJ whole genome shotgun (WGS) entry which is preliminary data.</text>
</comment>
<dbReference type="NCBIfam" id="TIGR00519">
    <property type="entry name" value="asnASE_I"/>
    <property type="match status" value="1"/>
</dbReference>
<reference evidence="9" key="1">
    <citation type="submission" date="2023-07" db="EMBL/GenBank/DDBJ databases">
        <authorList>
            <person name="Colorado M.A."/>
            <person name="Villamil L.M."/>
            <person name="Melo J.F."/>
            <person name="Rodriguez J.A."/>
            <person name="Ruiz R.Y."/>
        </authorList>
    </citation>
    <scope>NUCLEOTIDE SEQUENCE [LARGE SCALE GENOMIC DNA]</scope>
    <source>
        <strain evidence="9">C33</strain>
    </source>
</reference>
<accession>A0ABU4W9M8</accession>
<dbReference type="Gene3D" id="3.40.50.40">
    <property type="match status" value="1"/>
</dbReference>
<dbReference type="InterPro" id="IPR006034">
    <property type="entry name" value="Asparaginase/glutaminase-like"/>
</dbReference>
<dbReference type="Pfam" id="PF00710">
    <property type="entry name" value="Asparaginase"/>
    <property type="match status" value="1"/>
</dbReference>
<evidence type="ECO:0000313" key="8">
    <source>
        <dbReference type="EMBL" id="MDX8336236.1"/>
    </source>
</evidence>
<evidence type="ECO:0000259" key="6">
    <source>
        <dbReference type="Pfam" id="PF00710"/>
    </source>
</evidence>
<dbReference type="PROSITE" id="PS00917">
    <property type="entry name" value="ASN_GLN_ASE_2"/>
    <property type="match status" value="1"/>
</dbReference>
<dbReference type="PANTHER" id="PTHR11707">
    <property type="entry name" value="L-ASPARAGINASE"/>
    <property type="match status" value="1"/>
</dbReference>
<feature type="active site" evidence="5">
    <location>
        <position position="91"/>
    </location>
</feature>
<dbReference type="CDD" id="cd08963">
    <property type="entry name" value="L-asparaginase_I"/>
    <property type="match status" value="1"/>
</dbReference>
<feature type="active site" evidence="4">
    <location>
        <position position="13"/>
    </location>
</feature>
<dbReference type="PRINTS" id="PR00139">
    <property type="entry name" value="ASNGLNASE"/>
</dbReference>
<gene>
    <name evidence="8" type="ORF">RFV38_06980</name>
</gene>
<dbReference type="InterPro" id="IPR037152">
    <property type="entry name" value="L-asparaginase_N_sf"/>
</dbReference>